<dbReference type="PANTHER" id="PTHR33908:SF11">
    <property type="entry name" value="MEMBRANE PROTEIN"/>
    <property type="match status" value="1"/>
</dbReference>
<keyword evidence="11" id="KW-1185">Reference proteome</keyword>
<dbReference type="GO" id="GO:0009103">
    <property type="term" value="P:lipopolysaccharide biosynthetic process"/>
    <property type="evidence" value="ECO:0007669"/>
    <property type="project" value="UniProtKB-ARBA"/>
</dbReference>
<gene>
    <name evidence="10" type="ORF">CCY01nite_12430</name>
</gene>
<proteinExistence type="predicted"/>
<feature type="transmembrane region" description="Helical" evidence="8">
    <location>
        <begin position="408"/>
        <end position="428"/>
    </location>
</feature>
<feature type="transmembrane region" description="Helical" evidence="8">
    <location>
        <begin position="165"/>
        <end position="196"/>
    </location>
</feature>
<keyword evidence="2" id="KW-1003">Cell membrane</keyword>
<evidence type="ECO:0000256" key="3">
    <source>
        <dbReference type="ARBA" id="ARBA00022676"/>
    </source>
</evidence>
<name>A0A512RH14_9BACT</name>
<keyword evidence="3" id="KW-0328">Glycosyltransferase</keyword>
<dbReference type="InterPro" id="IPR038731">
    <property type="entry name" value="RgtA/B/C-like"/>
</dbReference>
<comment type="caution">
    <text evidence="10">The sequence shown here is derived from an EMBL/GenBank/DDBJ whole genome shotgun (WGS) entry which is preliminary data.</text>
</comment>
<dbReference type="InterPro" id="IPR050297">
    <property type="entry name" value="LipidA_mod_glycosyltrf_83"/>
</dbReference>
<accession>A0A512RH14</accession>
<dbReference type="OrthoDB" id="9178203at2"/>
<dbReference type="Pfam" id="PF13231">
    <property type="entry name" value="PMT_2"/>
    <property type="match status" value="1"/>
</dbReference>
<evidence type="ECO:0000256" key="6">
    <source>
        <dbReference type="ARBA" id="ARBA00022989"/>
    </source>
</evidence>
<feature type="domain" description="Glycosyltransferase RgtA/B/C/D-like" evidence="9">
    <location>
        <begin position="64"/>
        <end position="222"/>
    </location>
</feature>
<evidence type="ECO:0000313" key="10">
    <source>
        <dbReference type="EMBL" id="GEP94983.1"/>
    </source>
</evidence>
<feature type="transmembrane region" description="Helical" evidence="8">
    <location>
        <begin position="323"/>
        <end position="342"/>
    </location>
</feature>
<keyword evidence="4" id="KW-0808">Transferase</keyword>
<comment type="subcellular location">
    <subcellularLocation>
        <location evidence="1">Cell membrane</location>
        <topology evidence="1">Multi-pass membrane protein</topology>
    </subcellularLocation>
</comment>
<protein>
    <recommendedName>
        <fullName evidence="9">Glycosyltransferase RgtA/B/C/D-like domain-containing protein</fullName>
    </recommendedName>
</protein>
<evidence type="ECO:0000313" key="11">
    <source>
        <dbReference type="Proteomes" id="UP000321436"/>
    </source>
</evidence>
<feature type="transmembrane region" description="Helical" evidence="8">
    <location>
        <begin position="301"/>
        <end position="317"/>
    </location>
</feature>
<evidence type="ECO:0000256" key="4">
    <source>
        <dbReference type="ARBA" id="ARBA00022679"/>
    </source>
</evidence>
<feature type="transmembrane region" description="Helical" evidence="8">
    <location>
        <begin position="273"/>
        <end position="294"/>
    </location>
</feature>
<evidence type="ECO:0000256" key="2">
    <source>
        <dbReference type="ARBA" id="ARBA00022475"/>
    </source>
</evidence>
<dbReference type="GO" id="GO:0016763">
    <property type="term" value="F:pentosyltransferase activity"/>
    <property type="evidence" value="ECO:0007669"/>
    <property type="project" value="TreeGrafter"/>
</dbReference>
<evidence type="ECO:0000259" key="9">
    <source>
        <dbReference type="Pfam" id="PF13231"/>
    </source>
</evidence>
<keyword evidence="5 8" id="KW-0812">Transmembrane</keyword>
<keyword evidence="6 8" id="KW-1133">Transmembrane helix</keyword>
<feature type="transmembrane region" description="Helical" evidence="8">
    <location>
        <begin position="208"/>
        <end position="227"/>
    </location>
</feature>
<evidence type="ECO:0000256" key="8">
    <source>
        <dbReference type="SAM" id="Phobius"/>
    </source>
</evidence>
<dbReference type="GO" id="GO:0005886">
    <property type="term" value="C:plasma membrane"/>
    <property type="evidence" value="ECO:0007669"/>
    <property type="project" value="UniProtKB-SubCell"/>
</dbReference>
<evidence type="ECO:0000256" key="1">
    <source>
        <dbReference type="ARBA" id="ARBA00004651"/>
    </source>
</evidence>
<feature type="transmembrane region" description="Helical" evidence="8">
    <location>
        <begin position="380"/>
        <end position="396"/>
    </location>
</feature>
<reference evidence="10 11" key="1">
    <citation type="submission" date="2019-07" db="EMBL/GenBank/DDBJ databases">
        <title>Whole genome shotgun sequence of Chitinophaga cymbidii NBRC 109752.</title>
        <authorList>
            <person name="Hosoyama A."/>
            <person name="Uohara A."/>
            <person name="Ohji S."/>
            <person name="Ichikawa N."/>
        </authorList>
    </citation>
    <scope>NUCLEOTIDE SEQUENCE [LARGE SCALE GENOMIC DNA]</scope>
    <source>
        <strain evidence="10 11">NBRC 109752</strain>
    </source>
</reference>
<keyword evidence="7 8" id="KW-0472">Membrane</keyword>
<feature type="transmembrane region" description="Helical" evidence="8">
    <location>
        <begin position="354"/>
        <end position="374"/>
    </location>
</feature>
<dbReference type="PANTHER" id="PTHR33908">
    <property type="entry name" value="MANNOSYLTRANSFERASE YKCB-RELATED"/>
    <property type="match status" value="1"/>
</dbReference>
<dbReference type="EMBL" id="BKAU01000001">
    <property type="protein sequence ID" value="GEP94983.1"/>
    <property type="molecule type" value="Genomic_DNA"/>
</dbReference>
<evidence type="ECO:0000256" key="7">
    <source>
        <dbReference type="ARBA" id="ARBA00023136"/>
    </source>
</evidence>
<dbReference type="Proteomes" id="UP000321436">
    <property type="component" value="Unassembled WGS sequence"/>
</dbReference>
<evidence type="ECO:0000256" key="5">
    <source>
        <dbReference type="ARBA" id="ARBA00022692"/>
    </source>
</evidence>
<sequence length="546" mass="62822">MQSRTFSEFRISWLVITAAALVNFSGLNITILEPDGALYAGIAKTMVQTGNYLDLYADGHAWLDKPHFPFWMMALSYHLFGFTTWAYKLPAILWLMAGAVYTYRFAEKLYNAQTARWAVCILLTAQHLVLSNNDVRAEPYLTGMIIAAVYHFYRSVEKGPWYHLLAGALFAAFAVMTKGLFALVPIGSAIGGHLLITRQWKQLFHLRWLLAAVLIALFITPELYALYYQFDQHPELEVFGQKGVSGIRFFFWDSQFGRFMNTGPIRGSGDPFFFLHTLLWAFLPWSLFLYAAFFRRGWKEYYCLCAALVTFVLFSLSRFQLPHYLNILFPFFAIITAQYLLSLKEPDGTKFYRIALKTVIIIIFVAIAGLTVLYRPQFSVSYIIIAPLLIAAFVILPQRLGEGKKTVLFYRACIATFILNLFLNWMWYPDMMRYQSGSTAARYANHALKEQPVSLWKVNSYAFPYYLDAPVLRYDSLQLRTAAADAPVMLFTEPGEAEELRKIGYRCEMVKTFPHFYVSKLDLPFVNYATRQQALGQRCLLRVSYN</sequence>
<dbReference type="RefSeq" id="WP_146858855.1">
    <property type="nucleotide sequence ID" value="NZ_BKAU01000001.1"/>
</dbReference>
<organism evidence="10 11">
    <name type="scientific">Chitinophaga cymbidii</name>
    <dbReference type="NCBI Taxonomy" id="1096750"/>
    <lineage>
        <taxon>Bacteria</taxon>
        <taxon>Pseudomonadati</taxon>
        <taxon>Bacteroidota</taxon>
        <taxon>Chitinophagia</taxon>
        <taxon>Chitinophagales</taxon>
        <taxon>Chitinophagaceae</taxon>
        <taxon>Chitinophaga</taxon>
    </lineage>
</organism>
<feature type="transmembrane region" description="Helical" evidence="8">
    <location>
        <begin position="12"/>
        <end position="31"/>
    </location>
</feature>
<dbReference type="AlphaFoldDB" id="A0A512RH14"/>